<feature type="transmembrane region" description="Helical" evidence="13 14">
    <location>
        <begin position="263"/>
        <end position="285"/>
    </location>
</feature>
<evidence type="ECO:0000256" key="15">
    <source>
        <dbReference type="SAM" id="MobiDB-lite"/>
    </source>
</evidence>
<feature type="transmembrane region" description="Helical" evidence="13 14">
    <location>
        <begin position="630"/>
        <end position="656"/>
    </location>
</feature>
<evidence type="ECO:0000256" key="11">
    <source>
        <dbReference type="ARBA" id="ARBA00023209"/>
    </source>
</evidence>
<dbReference type="Gene3D" id="2.60.40.2840">
    <property type="match status" value="1"/>
</dbReference>
<feature type="compositionally biased region" description="Basic and acidic residues" evidence="15">
    <location>
        <begin position="16"/>
        <end position="34"/>
    </location>
</feature>
<keyword evidence="6 13" id="KW-0812">Transmembrane</keyword>
<feature type="region of interest" description="Disordered" evidence="15">
    <location>
        <begin position="1"/>
        <end position="34"/>
    </location>
</feature>
<comment type="caution">
    <text evidence="13 14">Lacks conserved residue(s) required for the propagation of feature annotation.</text>
</comment>
<dbReference type="PANTHER" id="PTHR32138">
    <property type="entry name" value="PHOSPHATIDYLETHANOLAMINE N-METHYLTRANSFERASE"/>
    <property type="match status" value="1"/>
</dbReference>
<comment type="similarity">
    <text evidence="13 14">Belongs to the class VI-like SAM-binding methyltransferase superfamily. CHO2 family.</text>
</comment>
<feature type="transmembrane region" description="Helical" evidence="13 14">
    <location>
        <begin position="92"/>
        <end position="114"/>
    </location>
</feature>
<protein>
    <recommendedName>
        <fullName evidence="13 14">Phosphatidylethanolamine N-methyltransferase</fullName>
        <shortName evidence="13">PE methyltransferase</shortName>
        <shortName evidence="13 14">PEAMT</shortName>
        <shortName evidence="13">PEMT</shortName>
        <ecNumber evidence="13 14">2.1.1.17</ecNumber>
    </recommendedName>
</protein>
<evidence type="ECO:0000313" key="16">
    <source>
        <dbReference type="EMBL" id="KAK0457065.1"/>
    </source>
</evidence>
<dbReference type="GO" id="GO:0006656">
    <property type="term" value="P:phosphatidylcholine biosynthetic process"/>
    <property type="evidence" value="ECO:0007669"/>
    <property type="project" value="UniProtKB-UniRule"/>
</dbReference>
<feature type="compositionally biased region" description="Polar residues" evidence="15">
    <location>
        <begin position="1"/>
        <end position="15"/>
    </location>
</feature>
<keyword evidence="5 13" id="KW-0949">S-adenosyl-L-methionine</keyword>
<dbReference type="RefSeq" id="XP_060329380.1">
    <property type="nucleotide sequence ID" value="XM_060482499.1"/>
</dbReference>
<dbReference type="GO" id="GO:0032259">
    <property type="term" value="P:methylation"/>
    <property type="evidence" value="ECO:0007669"/>
    <property type="project" value="UniProtKB-KW"/>
</dbReference>
<comment type="catalytic activity">
    <reaction evidence="13 14">
        <text>a 1,2-diacyl-sn-glycero-3-phosphoethanolamine + S-adenosyl-L-methionine = a 1,2-diacyl-sn-glycero-3-phospho-N-methylethanolamine + S-adenosyl-L-homocysteine + H(+)</text>
        <dbReference type="Rhea" id="RHEA:11164"/>
        <dbReference type="ChEBI" id="CHEBI:15378"/>
        <dbReference type="ChEBI" id="CHEBI:57856"/>
        <dbReference type="ChEBI" id="CHEBI:59789"/>
        <dbReference type="ChEBI" id="CHEBI:64573"/>
        <dbReference type="ChEBI" id="CHEBI:64612"/>
        <dbReference type="EC" id="2.1.1.17"/>
    </reaction>
</comment>
<evidence type="ECO:0000256" key="2">
    <source>
        <dbReference type="ARBA" id="ARBA00022516"/>
    </source>
</evidence>
<organism evidence="16 17">
    <name type="scientific">Armillaria tabescens</name>
    <name type="common">Ringless honey mushroom</name>
    <name type="synonym">Agaricus tabescens</name>
    <dbReference type="NCBI Taxonomy" id="1929756"/>
    <lineage>
        <taxon>Eukaryota</taxon>
        <taxon>Fungi</taxon>
        <taxon>Dikarya</taxon>
        <taxon>Basidiomycota</taxon>
        <taxon>Agaricomycotina</taxon>
        <taxon>Agaricomycetes</taxon>
        <taxon>Agaricomycetidae</taxon>
        <taxon>Agaricales</taxon>
        <taxon>Marasmiineae</taxon>
        <taxon>Physalacriaceae</taxon>
        <taxon>Desarmillaria</taxon>
    </lineage>
</organism>
<keyword evidence="7 13" id="KW-0256">Endoplasmic reticulum</keyword>
<evidence type="ECO:0000256" key="4">
    <source>
        <dbReference type="ARBA" id="ARBA00022679"/>
    </source>
</evidence>
<dbReference type="GO" id="GO:0004608">
    <property type="term" value="F:phosphatidylethanolamine N-methyltransferase activity"/>
    <property type="evidence" value="ECO:0007669"/>
    <property type="project" value="UniProtKB-UniRule"/>
</dbReference>
<keyword evidence="12 13" id="KW-1208">Phospholipid metabolism</keyword>
<feature type="transmembrane region" description="Helical" evidence="13 14">
    <location>
        <begin position="332"/>
        <end position="365"/>
    </location>
</feature>
<evidence type="ECO:0000256" key="12">
    <source>
        <dbReference type="ARBA" id="ARBA00023264"/>
    </source>
</evidence>
<keyword evidence="17" id="KW-1185">Reference proteome</keyword>
<proteinExistence type="inferred from homology"/>
<dbReference type="PIRSF" id="PIRSF000383">
    <property type="entry name" value="PEAMT"/>
    <property type="match status" value="1"/>
</dbReference>
<sequence>MSSSQSFLRQRNAAKTTEKSDRKDSSSPKRREEVVWGKTPGGEVFRVPTTHDVLTALFHPAYPKSHLDILNLALLGFQLVLFFALPRGAARVFFLVYFAFWRTAYDAGLGWVLTKQSKKKWMVKEVQRLGWLDENRCPQVRNWIRAQLVGKMGKDYSFDELPLEYNAWLLFRQAVDVILINDFLAYCMFAFSCFRVPTDLSIPVHVMRCLPVTLESLLYWIPLRWAEVKCYRWPYYTSKAALVHMLKLKSEASKYSKHSSVGFLYFAQQANAFTRWLVGITLIWFNLWVKTEAHNVVKDYGWYWGDVFFQRGALVFDGVFELAPHPMYSVGYIGYYGLSLIVGSYPVLFVSLAAHASQFAFLVFFENPHIERMYGQKKAIAKRIPVNTRSNMASSSKLVSAESASLPQVPPEDCPTPAATEGETATETDLETETEMEYDESTPVVGFKSIKRSLHRTELSTESASSAHSHEGLPKKRKALSNHDLLTKYFRRDTMIFKNFDLFRANDVMLLLIVLYSSGFALIPPLSARVTIALHFVHALGWCLFHCFGLGLLLRAQSERKYLVRHYMKNYHYPHHDGGSGPILEAFSNWKAVYNMSQCMTYVSLIGLVWKTYNLPTDWMVGNELLRHTLGALLVALHIWASLESYEVLGMFGWFFGDFFMEEFPAHVEYSGIYRYLNNPELMGGAAWFGLGLISESKLVITLAVIRHLSYWWFLSCVENPHMQKLYGDSLRKDAGFVKVIKSVASKNARILESRAGRHAPELKRVAKEVKGTFDKVFEETADAVEEFLAKSRPKISGVVQDTKVLLQQSREKLVITRVASDLSSFDTAKYHATVVPSKEGTRSFHLGEPITVQWQAPHTHSRKDWIGIYRVGANKSQLVTKTSSLGMWEPVYGTEWDGDVPLDSPPGPQSDSGTVTFKANTLPWLVGQYEIRYHHDGKYNVMSLDGPIEIYVDRPSTLDLPSVRETLMRVVPLCLDSDPSLIPLSYKSTLNRDGTASPNEADERDPDDFTFWSERQAKRISMAIKQTFDVEYAPEVVVADANLTALANRILVSKEILTG</sequence>
<feature type="transmembrane region" description="Helical" evidence="13 14">
    <location>
        <begin position="508"/>
        <end position="526"/>
    </location>
</feature>
<feature type="region of interest" description="Disordered" evidence="15">
    <location>
        <begin position="403"/>
        <end position="437"/>
    </location>
</feature>
<evidence type="ECO:0000256" key="3">
    <source>
        <dbReference type="ARBA" id="ARBA00022603"/>
    </source>
</evidence>
<dbReference type="EC" id="2.1.1.17" evidence="13 14"/>
<feature type="compositionally biased region" description="Acidic residues" evidence="15">
    <location>
        <begin position="424"/>
        <end position="437"/>
    </location>
</feature>
<keyword evidence="8 13" id="KW-1133">Transmembrane helix</keyword>
<dbReference type="Proteomes" id="UP001175211">
    <property type="component" value="Unassembled WGS sequence"/>
</dbReference>
<dbReference type="InterPro" id="IPR016219">
    <property type="entry name" value="Phosphatid-EA_MeTrfase_fun"/>
</dbReference>
<dbReference type="GeneID" id="85366047"/>
<evidence type="ECO:0000256" key="9">
    <source>
        <dbReference type="ARBA" id="ARBA00023098"/>
    </source>
</evidence>
<evidence type="ECO:0000256" key="10">
    <source>
        <dbReference type="ARBA" id="ARBA00023136"/>
    </source>
</evidence>
<gene>
    <name evidence="16" type="ORF">EV420DRAFT_538297</name>
</gene>
<dbReference type="InterPro" id="IPR007318">
    <property type="entry name" value="Phopholipid_MeTrfase"/>
</dbReference>
<evidence type="ECO:0000256" key="14">
    <source>
        <dbReference type="RuleBase" id="RU361122"/>
    </source>
</evidence>
<comment type="caution">
    <text evidence="16">The sequence shown here is derived from an EMBL/GenBank/DDBJ whole genome shotgun (WGS) entry which is preliminary data.</text>
</comment>
<evidence type="ECO:0000256" key="13">
    <source>
        <dbReference type="HAMAP-Rule" id="MF_03217"/>
    </source>
</evidence>
<dbReference type="Pfam" id="PF04191">
    <property type="entry name" value="PEMT"/>
    <property type="match status" value="2"/>
</dbReference>
<name>A0AA39KBS2_ARMTA</name>
<feature type="compositionally biased region" description="Polar residues" evidence="15">
    <location>
        <begin position="989"/>
        <end position="999"/>
    </location>
</feature>
<keyword evidence="2 13" id="KW-0444">Lipid biosynthesis</keyword>
<evidence type="ECO:0000256" key="8">
    <source>
        <dbReference type="ARBA" id="ARBA00022989"/>
    </source>
</evidence>
<reference evidence="16" key="1">
    <citation type="submission" date="2023-06" db="EMBL/GenBank/DDBJ databases">
        <authorList>
            <consortium name="Lawrence Berkeley National Laboratory"/>
            <person name="Ahrendt S."/>
            <person name="Sahu N."/>
            <person name="Indic B."/>
            <person name="Wong-Bajracharya J."/>
            <person name="Merenyi Z."/>
            <person name="Ke H.-M."/>
            <person name="Monk M."/>
            <person name="Kocsube S."/>
            <person name="Drula E."/>
            <person name="Lipzen A."/>
            <person name="Balint B."/>
            <person name="Henrissat B."/>
            <person name="Andreopoulos B."/>
            <person name="Martin F.M."/>
            <person name="Harder C.B."/>
            <person name="Rigling D."/>
            <person name="Ford K.L."/>
            <person name="Foster G.D."/>
            <person name="Pangilinan J."/>
            <person name="Papanicolaou A."/>
            <person name="Barry K."/>
            <person name="LaButti K."/>
            <person name="Viragh M."/>
            <person name="Koriabine M."/>
            <person name="Yan M."/>
            <person name="Riley R."/>
            <person name="Champramary S."/>
            <person name="Plett K.L."/>
            <person name="Tsai I.J."/>
            <person name="Slot J."/>
            <person name="Sipos G."/>
            <person name="Plett J."/>
            <person name="Nagy L.G."/>
            <person name="Grigoriev I.V."/>
        </authorList>
    </citation>
    <scope>NUCLEOTIDE SEQUENCE</scope>
    <source>
        <strain evidence="16">CCBAS 213</strain>
    </source>
</reference>
<keyword evidence="3 13" id="KW-0489">Methyltransferase</keyword>
<dbReference type="EMBL" id="JAUEPS010000023">
    <property type="protein sequence ID" value="KAK0457065.1"/>
    <property type="molecule type" value="Genomic_DNA"/>
</dbReference>
<dbReference type="HAMAP" id="MF_03217">
    <property type="entry name" value="PEMT"/>
    <property type="match status" value="1"/>
</dbReference>
<evidence type="ECO:0000256" key="6">
    <source>
        <dbReference type="ARBA" id="ARBA00022692"/>
    </source>
</evidence>
<dbReference type="GO" id="GO:0005789">
    <property type="term" value="C:endoplasmic reticulum membrane"/>
    <property type="evidence" value="ECO:0007669"/>
    <property type="project" value="UniProtKB-SubCell"/>
</dbReference>
<keyword evidence="4 13" id="KW-0808">Transferase</keyword>
<keyword evidence="11 13" id="KW-0594">Phospholipid biosynthesis</keyword>
<comment type="pathway">
    <text evidence="13 14">Phospholipid metabolism; phosphatidylcholine biosynthesis.</text>
</comment>
<feature type="region of interest" description="Disordered" evidence="15">
    <location>
        <begin position="989"/>
        <end position="1008"/>
    </location>
</feature>
<dbReference type="PROSITE" id="PS51598">
    <property type="entry name" value="SAM_CHO2"/>
    <property type="match status" value="1"/>
</dbReference>
<comment type="function">
    <text evidence="13 14">Catalyzes the first step of the methylation pathway of phosphatidylcholine biosynthesis, the SAM-dependent methylation of phosphatidylethanolamine (PE) to phosphatidylmonomethylethanolamine (PMME).</text>
</comment>
<keyword evidence="10 13" id="KW-0472">Membrane</keyword>
<dbReference type="AlphaFoldDB" id="A0AA39KBS2"/>
<evidence type="ECO:0000256" key="7">
    <source>
        <dbReference type="ARBA" id="ARBA00022824"/>
    </source>
</evidence>
<dbReference type="PANTHER" id="PTHR32138:SF0">
    <property type="entry name" value="PHOSPHATIDYLETHANOLAMINE N-METHYLTRANSFERASE"/>
    <property type="match status" value="1"/>
</dbReference>
<accession>A0AA39KBS2</accession>
<evidence type="ECO:0000256" key="1">
    <source>
        <dbReference type="ARBA" id="ARBA00004127"/>
    </source>
</evidence>
<evidence type="ECO:0000313" key="17">
    <source>
        <dbReference type="Proteomes" id="UP001175211"/>
    </source>
</evidence>
<evidence type="ECO:0000256" key="5">
    <source>
        <dbReference type="ARBA" id="ARBA00022691"/>
    </source>
</evidence>
<comment type="subcellular location">
    <subcellularLocation>
        <location evidence="1">Endomembrane system</location>
        <topology evidence="1">Multi-pass membrane protein</topology>
    </subcellularLocation>
    <subcellularLocation>
        <location evidence="13 14">Endoplasmic reticulum membrane</location>
        <topology evidence="13 14">Multi-pass membrane protein</topology>
    </subcellularLocation>
</comment>
<feature type="transmembrane region" description="Helical" evidence="13 14">
    <location>
        <begin position="532"/>
        <end position="554"/>
    </location>
</feature>
<keyword evidence="9 13" id="KW-0443">Lipid metabolism</keyword>